<keyword evidence="3 7" id="KW-0808">Transferase</keyword>
<comment type="caution">
    <text evidence="9">The sequence shown here is derived from an EMBL/GenBank/DDBJ whole genome shotgun (WGS) entry which is preliminary data.</text>
</comment>
<evidence type="ECO:0000256" key="2">
    <source>
        <dbReference type="ARBA" id="ARBA00006706"/>
    </source>
</evidence>
<evidence type="ECO:0000256" key="7">
    <source>
        <dbReference type="RuleBase" id="RU004466"/>
    </source>
</evidence>
<dbReference type="Proteomes" id="UP001596516">
    <property type="component" value="Unassembled WGS sequence"/>
</dbReference>
<evidence type="ECO:0000313" key="10">
    <source>
        <dbReference type="Proteomes" id="UP001596516"/>
    </source>
</evidence>
<evidence type="ECO:0000256" key="6">
    <source>
        <dbReference type="ARBA" id="ARBA00023229"/>
    </source>
</evidence>
<evidence type="ECO:0000256" key="5">
    <source>
        <dbReference type="ARBA" id="ARBA00022842"/>
    </source>
</evidence>
<dbReference type="EMBL" id="JBHTFQ010000004">
    <property type="protein sequence ID" value="MFC7704468.1"/>
    <property type="molecule type" value="Genomic_DNA"/>
</dbReference>
<dbReference type="EC" id="2.5.1.-" evidence="9"/>
<evidence type="ECO:0000313" key="9">
    <source>
        <dbReference type="EMBL" id="MFC7704468.1"/>
    </source>
</evidence>
<keyword evidence="6" id="KW-0414">Isoprene biosynthesis</keyword>
<feature type="region of interest" description="Disordered" evidence="8">
    <location>
        <begin position="1"/>
        <end position="53"/>
    </location>
</feature>
<organism evidence="9 10">
    <name type="scientific">Plastorhodobacter daqingensis</name>
    <dbReference type="NCBI Taxonomy" id="1387281"/>
    <lineage>
        <taxon>Bacteria</taxon>
        <taxon>Pseudomonadati</taxon>
        <taxon>Pseudomonadota</taxon>
        <taxon>Alphaproteobacteria</taxon>
        <taxon>Rhodobacterales</taxon>
        <taxon>Paracoccaceae</taxon>
        <taxon>Plastorhodobacter</taxon>
    </lineage>
</organism>
<dbReference type="PROSITE" id="PS00723">
    <property type="entry name" value="POLYPRENYL_SYNTHASE_1"/>
    <property type="match status" value="1"/>
</dbReference>
<proteinExistence type="inferred from homology"/>
<sequence length="344" mass="36319">MTSTMEGIGWCRPDRTGEEYVPGTMAQPAAATGGDGARDTGAEGPGARGDDAVLRDGAWGHQARIEARLQEMAAGFGRQSPALGRAMSEALLAPGKRFRAMLMLQLAEASGAVPDALVDAACAIEMVHTASLILDDLPCMDDARLRRGQPASHVVHGESRAILAGIALITEANRLLAGARGLGAPERMQLVMILSDALGPEGLCAGQELDLHAEKTEAGVLREQDLKTGVLFVAGLSMLAVIRGLATPEAERLAGLARQIGRVFQCYDDLLDVLAEAATLGKDTGRDAAPGRGQGILATRGRAEATRHYEHQRAELDRILHAQGFPIEEIGRFIGRVLPHRAPA</sequence>
<evidence type="ECO:0000256" key="4">
    <source>
        <dbReference type="ARBA" id="ARBA00022723"/>
    </source>
</evidence>
<dbReference type="InterPro" id="IPR000092">
    <property type="entry name" value="Polyprenyl_synt"/>
</dbReference>
<dbReference type="PANTHER" id="PTHR43281:SF1">
    <property type="entry name" value="FARNESYL DIPHOSPHATE SYNTHASE"/>
    <property type="match status" value="1"/>
</dbReference>
<keyword evidence="4" id="KW-0479">Metal-binding</keyword>
<dbReference type="InterPro" id="IPR033749">
    <property type="entry name" value="Polyprenyl_synt_CS"/>
</dbReference>
<name>A0ABW2UKI9_9RHOB</name>
<dbReference type="InterPro" id="IPR008949">
    <property type="entry name" value="Isoprenoid_synthase_dom_sf"/>
</dbReference>
<evidence type="ECO:0000256" key="8">
    <source>
        <dbReference type="SAM" id="MobiDB-lite"/>
    </source>
</evidence>
<protein>
    <submittedName>
        <fullName evidence="9">Polyprenyl synthetase family protein</fullName>
        <ecNumber evidence="9">2.5.1.-</ecNumber>
    </submittedName>
</protein>
<dbReference type="GO" id="GO:0016740">
    <property type="term" value="F:transferase activity"/>
    <property type="evidence" value="ECO:0007669"/>
    <property type="project" value="UniProtKB-KW"/>
</dbReference>
<dbReference type="CDD" id="cd00685">
    <property type="entry name" value="Trans_IPPS_HT"/>
    <property type="match status" value="1"/>
</dbReference>
<keyword evidence="5" id="KW-0460">Magnesium</keyword>
<dbReference type="SFLD" id="SFLDS00005">
    <property type="entry name" value="Isoprenoid_Synthase_Type_I"/>
    <property type="match status" value="1"/>
</dbReference>
<evidence type="ECO:0000256" key="1">
    <source>
        <dbReference type="ARBA" id="ARBA00001946"/>
    </source>
</evidence>
<dbReference type="Pfam" id="PF00348">
    <property type="entry name" value="polyprenyl_synt"/>
    <property type="match status" value="1"/>
</dbReference>
<comment type="cofactor">
    <cofactor evidence="1">
        <name>Mg(2+)</name>
        <dbReference type="ChEBI" id="CHEBI:18420"/>
    </cofactor>
</comment>
<dbReference type="PANTHER" id="PTHR43281">
    <property type="entry name" value="FARNESYL DIPHOSPHATE SYNTHASE"/>
    <property type="match status" value="1"/>
</dbReference>
<keyword evidence="10" id="KW-1185">Reference proteome</keyword>
<dbReference type="SUPFAM" id="SSF48576">
    <property type="entry name" value="Terpenoid synthases"/>
    <property type="match status" value="1"/>
</dbReference>
<dbReference type="RefSeq" id="WP_377402795.1">
    <property type="nucleotide sequence ID" value="NZ_JBHTFQ010000004.1"/>
</dbReference>
<dbReference type="Gene3D" id="1.10.600.10">
    <property type="entry name" value="Farnesyl Diphosphate Synthase"/>
    <property type="match status" value="1"/>
</dbReference>
<gene>
    <name evidence="9" type="ORF">ACFQXB_09700</name>
</gene>
<evidence type="ECO:0000256" key="3">
    <source>
        <dbReference type="ARBA" id="ARBA00022679"/>
    </source>
</evidence>
<reference evidence="10" key="1">
    <citation type="journal article" date="2019" name="Int. J. Syst. Evol. Microbiol.">
        <title>The Global Catalogue of Microorganisms (GCM) 10K type strain sequencing project: providing services to taxonomists for standard genome sequencing and annotation.</title>
        <authorList>
            <consortium name="The Broad Institute Genomics Platform"/>
            <consortium name="The Broad Institute Genome Sequencing Center for Infectious Disease"/>
            <person name="Wu L."/>
            <person name="Ma J."/>
        </authorList>
    </citation>
    <scope>NUCLEOTIDE SEQUENCE [LARGE SCALE GENOMIC DNA]</scope>
    <source>
        <strain evidence="10">CGMCC 1.12750</strain>
    </source>
</reference>
<comment type="similarity">
    <text evidence="2 7">Belongs to the FPP/GGPP synthase family.</text>
</comment>
<accession>A0ABW2UKI9</accession>